<gene>
    <name evidence="8" type="ORF">BDZ90DRAFT_175707</name>
</gene>
<dbReference type="Gene3D" id="4.10.240.10">
    <property type="entry name" value="Zn(2)-C6 fungal-type DNA-binding domain"/>
    <property type="match status" value="1"/>
</dbReference>
<keyword evidence="2" id="KW-0805">Transcription regulation</keyword>
<dbReference type="GO" id="GO:0043565">
    <property type="term" value="F:sequence-specific DNA binding"/>
    <property type="evidence" value="ECO:0007669"/>
    <property type="project" value="TreeGrafter"/>
</dbReference>
<dbReference type="PROSITE" id="PS00463">
    <property type="entry name" value="ZN2_CY6_FUNGAL_1"/>
    <property type="match status" value="1"/>
</dbReference>
<keyword evidence="9" id="KW-1185">Reference proteome</keyword>
<feature type="compositionally biased region" description="Polar residues" evidence="6">
    <location>
        <begin position="165"/>
        <end position="184"/>
    </location>
</feature>
<evidence type="ECO:0000313" key="9">
    <source>
        <dbReference type="Proteomes" id="UP000245884"/>
    </source>
</evidence>
<feature type="region of interest" description="Disordered" evidence="6">
    <location>
        <begin position="1"/>
        <end position="66"/>
    </location>
</feature>
<dbReference type="InterPro" id="IPR051711">
    <property type="entry name" value="Stress_Response_Reg"/>
</dbReference>
<dbReference type="PANTHER" id="PTHR47540:SF6">
    <property type="entry name" value="ZN(II)2CYS6 TRANSCRIPTION FACTOR (EUROFUNG)"/>
    <property type="match status" value="1"/>
</dbReference>
<dbReference type="GeneID" id="37025549"/>
<dbReference type="GO" id="GO:0045944">
    <property type="term" value="P:positive regulation of transcription by RNA polymerase II"/>
    <property type="evidence" value="ECO:0007669"/>
    <property type="project" value="TreeGrafter"/>
</dbReference>
<dbReference type="STRING" id="1569628.A0A316UPV3"/>
<dbReference type="PROSITE" id="PS50048">
    <property type="entry name" value="ZN2_CY6_FUNGAL_2"/>
    <property type="match status" value="1"/>
</dbReference>
<dbReference type="GO" id="GO:0000981">
    <property type="term" value="F:DNA-binding transcription factor activity, RNA polymerase II-specific"/>
    <property type="evidence" value="ECO:0007669"/>
    <property type="project" value="InterPro"/>
</dbReference>
<evidence type="ECO:0000259" key="7">
    <source>
        <dbReference type="PROSITE" id="PS50048"/>
    </source>
</evidence>
<evidence type="ECO:0000313" key="8">
    <source>
        <dbReference type="EMBL" id="PWN27326.1"/>
    </source>
</evidence>
<organism evidence="8 9">
    <name type="scientific">Jaminaea rosea</name>
    <dbReference type="NCBI Taxonomy" id="1569628"/>
    <lineage>
        <taxon>Eukaryota</taxon>
        <taxon>Fungi</taxon>
        <taxon>Dikarya</taxon>
        <taxon>Basidiomycota</taxon>
        <taxon>Ustilaginomycotina</taxon>
        <taxon>Exobasidiomycetes</taxon>
        <taxon>Microstromatales</taxon>
        <taxon>Microstromatales incertae sedis</taxon>
        <taxon>Jaminaea</taxon>
    </lineage>
</organism>
<dbReference type="Proteomes" id="UP000245884">
    <property type="component" value="Unassembled WGS sequence"/>
</dbReference>
<evidence type="ECO:0000256" key="1">
    <source>
        <dbReference type="ARBA" id="ARBA00004123"/>
    </source>
</evidence>
<feature type="compositionally biased region" description="Low complexity" evidence="6">
    <location>
        <begin position="360"/>
        <end position="372"/>
    </location>
</feature>
<name>A0A316UPV3_9BASI</name>
<comment type="subcellular location">
    <subcellularLocation>
        <location evidence="1">Nucleus</location>
    </subcellularLocation>
</comment>
<feature type="compositionally biased region" description="Polar residues" evidence="6">
    <location>
        <begin position="191"/>
        <end position="201"/>
    </location>
</feature>
<dbReference type="GO" id="GO:0005634">
    <property type="term" value="C:nucleus"/>
    <property type="evidence" value="ECO:0007669"/>
    <property type="project" value="UniProtKB-SubCell"/>
</dbReference>
<dbReference type="AlphaFoldDB" id="A0A316UPV3"/>
<evidence type="ECO:0000256" key="2">
    <source>
        <dbReference type="ARBA" id="ARBA00023015"/>
    </source>
</evidence>
<dbReference type="PANTHER" id="PTHR47540">
    <property type="entry name" value="THIAMINE REPRESSIBLE GENES REGULATORY PROTEIN THI5"/>
    <property type="match status" value="1"/>
</dbReference>
<evidence type="ECO:0000256" key="5">
    <source>
        <dbReference type="ARBA" id="ARBA00023242"/>
    </source>
</evidence>
<dbReference type="InterPro" id="IPR036864">
    <property type="entry name" value="Zn2-C6_fun-type_DNA-bd_sf"/>
</dbReference>
<feature type="domain" description="Zn(2)-C6 fungal-type" evidence="7">
    <location>
        <begin position="116"/>
        <end position="145"/>
    </location>
</feature>
<accession>A0A316UPV3</accession>
<evidence type="ECO:0000256" key="3">
    <source>
        <dbReference type="ARBA" id="ARBA00023125"/>
    </source>
</evidence>
<dbReference type="GO" id="GO:0008270">
    <property type="term" value="F:zinc ion binding"/>
    <property type="evidence" value="ECO:0007669"/>
    <property type="project" value="InterPro"/>
</dbReference>
<dbReference type="OrthoDB" id="39175at2759"/>
<dbReference type="SMART" id="SM00066">
    <property type="entry name" value="GAL4"/>
    <property type="match status" value="1"/>
</dbReference>
<reference evidence="8 9" key="1">
    <citation type="journal article" date="2018" name="Mol. Biol. Evol.">
        <title>Broad Genomic Sampling Reveals a Smut Pathogenic Ancestry of the Fungal Clade Ustilaginomycotina.</title>
        <authorList>
            <person name="Kijpornyongpan T."/>
            <person name="Mondo S.J."/>
            <person name="Barry K."/>
            <person name="Sandor L."/>
            <person name="Lee J."/>
            <person name="Lipzen A."/>
            <person name="Pangilinan J."/>
            <person name="LaButti K."/>
            <person name="Hainaut M."/>
            <person name="Henrissat B."/>
            <person name="Grigoriev I.V."/>
            <person name="Spatafora J.W."/>
            <person name="Aime M.C."/>
        </authorList>
    </citation>
    <scope>NUCLEOTIDE SEQUENCE [LARGE SCALE GENOMIC DNA]</scope>
    <source>
        <strain evidence="8 9">MCA 5214</strain>
    </source>
</reference>
<evidence type="ECO:0000256" key="6">
    <source>
        <dbReference type="SAM" id="MobiDB-lite"/>
    </source>
</evidence>
<feature type="region of interest" description="Disordered" evidence="6">
    <location>
        <begin position="158"/>
        <end position="210"/>
    </location>
</feature>
<sequence>MSWLAPSSQFDIMGDGSYQTMAPSPSASSPLSAPPSAPPSRQSNEGMRHSNSTTTPSRSSPAVGAAASALDTAALVASPSLAQSAGAGGGVAMSNPPTSAELLSLYGPRPVRAQFACDYCRRRKAKCSGTEPCTRCQAKGRECVFSTVRNQRKVTTSLRDIRGEAQSQSQMGRGRGSKSTNNGSRVGRTVLMSQGSPSSSDFGYHRQGGGTPRFGPYPQVPPHYHAHSPQMYGGSPAMTMASSSSSAMWSSPDSSTMYPYTPSLQGSPGLPIGSNSRFFPYYDDAIPHGTYPMHPQHAGLGLFFDGTPQHDLAQANQHLQVPAPPPPPPAPAPAAAMNQYAMPAAWSAGAAAAAPPSAQLSSSAPAITTTTSSPPPSITGASRPHHLFTPNGARSASYQDLPVASTALGFRPPTPPASD</sequence>
<keyword evidence="3" id="KW-0238">DNA-binding</keyword>
<dbReference type="InterPro" id="IPR001138">
    <property type="entry name" value="Zn2Cys6_DnaBD"/>
</dbReference>
<feature type="compositionally biased region" description="Low complexity" evidence="6">
    <location>
        <begin position="50"/>
        <end position="66"/>
    </location>
</feature>
<feature type="region of interest" description="Disordered" evidence="6">
    <location>
        <begin position="360"/>
        <end position="419"/>
    </location>
</feature>
<dbReference type="CDD" id="cd00067">
    <property type="entry name" value="GAL4"/>
    <property type="match status" value="1"/>
</dbReference>
<dbReference type="Pfam" id="PF00172">
    <property type="entry name" value="Zn_clus"/>
    <property type="match status" value="1"/>
</dbReference>
<dbReference type="SUPFAM" id="SSF57701">
    <property type="entry name" value="Zn2/Cys6 DNA-binding domain"/>
    <property type="match status" value="1"/>
</dbReference>
<feature type="compositionally biased region" description="Polar residues" evidence="6">
    <location>
        <begin position="1"/>
        <end position="10"/>
    </location>
</feature>
<dbReference type="RefSeq" id="XP_025361938.1">
    <property type="nucleotide sequence ID" value="XM_025503726.1"/>
</dbReference>
<keyword evidence="4" id="KW-0804">Transcription</keyword>
<evidence type="ECO:0000256" key="4">
    <source>
        <dbReference type="ARBA" id="ARBA00023163"/>
    </source>
</evidence>
<keyword evidence="5" id="KW-0539">Nucleus</keyword>
<feature type="compositionally biased region" description="Low complexity" evidence="6">
    <location>
        <begin position="22"/>
        <end position="31"/>
    </location>
</feature>
<dbReference type="EMBL" id="KZ819668">
    <property type="protein sequence ID" value="PWN27326.1"/>
    <property type="molecule type" value="Genomic_DNA"/>
</dbReference>
<protein>
    <recommendedName>
        <fullName evidence="7">Zn(2)-C6 fungal-type domain-containing protein</fullName>
    </recommendedName>
</protein>
<proteinExistence type="predicted"/>